<dbReference type="EMBL" id="JACEFO010002254">
    <property type="protein sequence ID" value="KAF8670550.1"/>
    <property type="molecule type" value="Genomic_DNA"/>
</dbReference>
<dbReference type="AlphaFoldDB" id="A0A835AS08"/>
<sequence length="150" mass="16476">MLDERVMQLPIVRAGTLASSPLSPCRRCRPAITLDDLPADAVFKDDFVDLIRRSIPHLRALLHSISISSDAPLGALVPDFFCYDALPLAVQLGVPGYIFYPTNLAAHFIMRRHVALNDAAAATGQYQDLPDPLRLSDHVSLCRADIPVVF</sequence>
<reference evidence="1" key="1">
    <citation type="submission" date="2020-07" db="EMBL/GenBank/DDBJ databases">
        <title>Genome sequence and genetic diversity analysis of an under-domesticated orphan crop, white fonio (Digitaria exilis).</title>
        <authorList>
            <person name="Bennetzen J.L."/>
            <person name="Chen S."/>
            <person name="Ma X."/>
            <person name="Wang X."/>
            <person name="Yssel A.E.J."/>
            <person name="Chaluvadi S.R."/>
            <person name="Johnson M."/>
            <person name="Gangashetty P."/>
            <person name="Hamidou F."/>
            <person name="Sanogo M.D."/>
            <person name="Zwaenepoel A."/>
            <person name="Wallace J."/>
            <person name="Van De Peer Y."/>
            <person name="Van Deynze A."/>
        </authorList>
    </citation>
    <scope>NUCLEOTIDE SEQUENCE</scope>
    <source>
        <tissue evidence="1">Leaves</tissue>
    </source>
</reference>
<dbReference type="Proteomes" id="UP000636709">
    <property type="component" value="Unassembled WGS sequence"/>
</dbReference>
<dbReference type="SUPFAM" id="SSF53756">
    <property type="entry name" value="UDP-Glycosyltransferase/glycogen phosphorylase"/>
    <property type="match status" value="1"/>
</dbReference>
<accession>A0A835AS08</accession>
<dbReference type="Gene3D" id="3.40.50.2000">
    <property type="entry name" value="Glycogen Phosphorylase B"/>
    <property type="match status" value="1"/>
</dbReference>
<comment type="caution">
    <text evidence="1">The sequence shown here is derived from an EMBL/GenBank/DDBJ whole genome shotgun (WGS) entry which is preliminary data.</text>
</comment>
<name>A0A835AS08_9POAL</name>
<gene>
    <name evidence="1" type="ORF">HU200_050576</name>
</gene>
<evidence type="ECO:0000313" key="2">
    <source>
        <dbReference type="Proteomes" id="UP000636709"/>
    </source>
</evidence>
<protein>
    <submittedName>
        <fullName evidence="1">Uncharacterized protein</fullName>
    </submittedName>
</protein>
<proteinExistence type="predicted"/>
<evidence type="ECO:0000313" key="1">
    <source>
        <dbReference type="EMBL" id="KAF8670550.1"/>
    </source>
</evidence>
<organism evidence="1 2">
    <name type="scientific">Digitaria exilis</name>
    <dbReference type="NCBI Taxonomy" id="1010633"/>
    <lineage>
        <taxon>Eukaryota</taxon>
        <taxon>Viridiplantae</taxon>
        <taxon>Streptophyta</taxon>
        <taxon>Embryophyta</taxon>
        <taxon>Tracheophyta</taxon>
        <taxon>Spermatophyta</taxon>
        <taxon>Magnoliopsida</taxon>
        <taxon>Liliopsida</taxon>
        <taxon>Poales</taxon>
        <taxon>Poaceae</taxon>
        <taxon>PACMAD clade</taxon>
        <taxon>Panicoideae</taxon>
        <taxon>Panicodae</taxon>
        <taxon>Paniceae</taxon>
        <taxon>Anthephorinae</taxon>
        <taxon>Digitaria</taxon>
    </lineage>
</organism>
<keyword evidence="2" id="KW-1185">Reference proteome</keyword>